<dbReference type="PANTHER" id="PTHR37809:SF1">
    <property type="entry name" value="RIBOSOMAL PROTEIN S12 METHYLTHIOTRANSFERASE ACCESSORY FACTOR YCAO"/>
    <property type="match status" value="1"/>
</dbReference>
<dbReference type="Gene3D" id="3.30.1330.230">
    <property type="match status" value="1"/>
</dbReference>
<dbReference type="AlphaFoldDB" id="A0AAE2MMW7"/>
<evidence type="ECO:0000259" key="1">
    <source>
        <dbReference type="PROSITE" id="PS51664"/>
    </source>
</evidence>
<sequence length="426" mass="45550">MRKSKARLPCCTGRNDRRRSLALPANSEVCAAGEREMLSAFYAGIINGNMTLGSPDPGDAEFYFRSLLPFCRRARITRIADLSGLDRIGLPVVQAIRPAALSEVTSLGRGMSRASAAIGAIMESFERFYAEAIPASRVFLSTAERLEIGAGSFDGFCLAVSRANWREREIDWIMGVDMATGAAAPIPFELVHTIYTDPPPCHDGVFMRTTTGLACHRSDFGALRHGLLECIERDAIAQAFKTHGFMDRMRLPLSGLGTAVQDVLSQVAALGISAAFWHAVSPTGIPVVWCQTIEAGEGEPMLALPTEGYCAGLDLHDAAFGALLEALAARAGAISGARDDQTRKHYAKPSGAMLADARDLILGEGAPSISFVDVLPAVTGLEELLERIISAGLGPVLAVPIALETDPDIHCVRTILAGMRPFTVER</sequence>
<keyword evidence="2" id="KW-0689">Ribosomal protein</keyword>
<proteinExistence type="predicted"/>
<dbReference type="NCBIfam" id="TIGR00702">
    <property type="entry name" value="YcaO-type kinase domain"/>
    <property type="match status" value="1"/>
</dbReference>
<dbReference type="EMBL" id="JACIGO010000005">
    <property type="protein sequence ID" value="MBB4292251.1"/>
    <property type="molecule type" value="Genomic_DNA"/>
</dbReference>
<accession>A0AAE2MMW7</accession>
<reference evidence="2 3" key="1">
    <citation type="submission" date="2020-08" db="EMBL/GenBank/DDBJ databases">
        <title>Genomic Encyclopedia of Type Strains, Phase IV (KMG-V): Genome sequencing to study the core and pangenomes of soil and plant-associated prokaryotes.</title>
        <authorList>
            <person name="Whitman W."/>
        </authorList>
    </citation>
    <scope>NUCLEOTIDE SEQUENCE [LARGE SCALE GENOMIC DNA]</scope>
    <source>
        <strain evidence="2 3">SEMIA 415</strain>
    </source>
</reference>
<organism evidence="2 3">
    <name type="scientific">Rhizobium leguminosarum</name>
    <dbReference type="NCBI Taxonomy" id="384"/>
    <lineage>
        <taxon>Bacteria</taxon>
        <taxon>Pseudomonadati</taxon>
        <taxon>Pseudomonadota</taxon>
        <taxon>Alphaproteobacteria</taxon>
        <taxon>Hyphomicrobiales</taxon>
        <taxon>Rhizobiaceae</taxon>
        <taxon>Rhizobium/Agrobacterium group</taxon>
        <taxon>Rhizobium</taxon>
    </lineage>
</organism>
<dbReference type="PANTHER" id="PTHR37809">
    <property type="entry name" value="RIBOSOMAL PROTEIN S12 METHYLTHIOTRANSFERASE ACCESSORY FACTOR YCAO"/>
    <property type="match status" value="1"/>
</dbReference>
<evidence type="ECO:0000313" key="3">
    <source>
        <dbReference type="Proteomes" id="UP000538507"/>
    </source>
</evidence>
<name>A0AAE2MMW7_RHILE</name>
<dbReference type="InterPro" id="IPR003776">
    <property type="entry name" value="YcaO-like_dom"/>
</dbReference>
<comment type="caution">
    <text evidence="2">The sequence shown here is derived from an EMBL/GenBank/DDBJ whole genome shotgun (WGS) entry which is preliminary data.</text>
</comment>
<keyword evidence="2" id="KW-0687">Ribonucleoprotein</keyword>
<feature type="domain" description="YcaO" evidence="1">
    <location>
        <begin position="108"/>
        <end position="426"/>
    </location>
</feature>
<dbReference type="PROSITE" id="PS51664">
    <property type="entry name" value="YCAO"/>
    <property type="match status" value="1"/>
</dbReference>
<dbReference type="Proteomes" id="UP000538507">
    <property type="component" value="Unassembled WGS sequence"/>
</dbReference>
<gene>
    <name evidence="2" type="ORF">GGE16_004327</name>
</gene>
<dbReference type="Pfam" id="PF02624">
    <property type="entry name" value="YcaO"/>
    <property type="match status" value="1"/>
</dbReference>
<evidence type="ECO:0000313" key="2">
    <source>
        <dbReference type="EMBL" id="MBB4292251.1"/>
    </source>
</evidence>
<protein>
    <submittedName>
        <fullName evidence="2">Ribosomal protein S12 methylthiotransferase accessory factor</fullName>
    </submittedName>
</protein>
<dbReference type="GO" id="GO:0005840">
    <property type="term" value="C:ribosome"/>
    <property type="evidence" value="ECO:0007669"/>
    <property type="project" value="UniProtKB-KW"/>
</dbReference>